<protein>
    <submittedName>
        <fullName evidence="2">Long-chain fatty acid transporter</fullName>
    </submittedName>
</protein>
<feature type="non-terminal residue" evidence="2">
    <location>
        <position position="128"/>
    </location>
</feature>
<feature type="chain" id="PRO_5034412738" evidence="1">
    <location>
        <begin position="21"/>
        <end position="128"/>
    </location>
</feature>
<dbReference type="SUPFAM" id="SSF56935">
    <property type="entry name" value="Porins"/>
    <property type="match status" value="1"/>
</dbReference>
<evidence type="ECO:0000256" key="1">
    <source>
        <dbReference type="SAM" id="SignalP"/>
    </source>
</evidence>
<comment type="caution">
    <text evidence="2">The sequence shown here is derived from an EMBL/GenBank/DDBJ whole genome shotgun (WGS) entry which is preliminary data.</text>
</comment>
<keyword evidence="1" id="KW-0732">Signal</keyword>
<reference evidence="2" key="1">
    <citation type="submission" date="2020-08" db="EMBL/GenBank/DDBJ databases">
        <title>Diversity of carbapenem-resistant Acinetobacter baumannii and bacteriophage-mediated spread of the Oxa23 carbapenemase.</title>
        <authorList>
            <person name="Abouelfetouh A."/>
            <person name="Mattock J."/>
            <person name="Turner D."/>
            <person name="Li E."/>
            <person name="Evans B.A."/>
        </authorList>
    </citation>
    <scope>NUCLEOTIDE SEQUENCE</scope>
    <source>
        <strain evidence="2">A86</strain>
    </source>
</reference>
<name>A0A8I0FDJ7_ACIBA</name>
<accession>A0A8I0FDJ7</accession>
<proteinExistence type="predicted"/>
<gene>
    <name evidence="2" type="ORF">IAG11_23410</name>
</gene>
<sequence length="128" mass="13745">MKKKTLVIVMASFCTSSLYAAAFDRTGQSISAFLQPGNYFEASLSVSDTSLEGQEAGTNPTRNSISDIANSDYRPSAALKLQLAPQFSFGFLYDQPFTSDSEYYGNNSFVAKPSDTILVPGIDSATLA</sequence>
<evidence type="ECO:0000313" key="3">
    <source>
        <dbReference type="Proteomes" id="UP000634608"/>
    </source>
</evidence>
<dbReference type="Proteomes" id="UP000634608">
    <property type="component" value="Unassembled WGS sequence"/>
</dbReference>
<dbReference type="AlphaFoldDB" id="A0A8I0FDJ7"/>
<evidence type="ECO:0000313" key="2">
    <source>
        <dbReference type="EMBL" id="MBD0222773.1"/>
    </source>
</evidence>
<organism evidence="2 3">
    <name type="scientific">Acinetobacter baumannii</name>
    <dbReference type="NCBI Taxonomy" id="470"/>
    <lineage>
        <taxon>Bacteria</taxon>
        <taxon>Pseudomonadati</taxon>
        <taxon>Pseudomonadota</taxon>
        <taxon>Gammaproteobacteria</taxon>
        <taxon>Moraxellales</taxon>
        <taxon>Moraxellaceae</taxon>
        <taxon>Acinetobacter</taxon>
        <taxon>Acinetobacter calcoaceticus/baumannii complex</taxon>
    </lineage>
</organism>
<feature type="signal peptide" evidence="1">
    <location>
        <begin position="1"/>
        <end position="20"/>
    </location>
</feature>
<dbReference type="EMBL" id="JACSVK010000750">
    <property type="protein sequence ID" value="MBD0222773.1"/>
    <property type="molecule type" value="Genomic_DNA"/>
</dbReference>
<dbReference type="Gene3D" id="2.40.160.60">
    <property type="entry name" value="Outer membrane protein transport protein (OMPP1/FadL/TodX)"/>
    <property type="match status" value="1"/>
</dbReference>